<dbReference type="RefSeq" id="WP_126504524.1">
    <property type="nucleotide sequence ID" value="NZ_RXNV01000001.1"/>
</dbReference>
<keyword evidence="5" id="KW-1185">Reference proteome</keyword>
<proteinExistence type="predicted"/>
<evidence type="ECO:0000256" key="1">
    <source>
        <dbReference type="ARBA" id="ARBA00022737"/>
    </source>
</evidence>
<feature type="domain" description="CBS" evidence="3">
    <location>
        <begin position="7"/>
        <end position="70"/>
    </location>
</feature>
<dbReference type="PANTHER" id="PTHR48108">
    <property type="entry name" value="CBS DOMAIN-CONTAINING PROTEIN CBSX2, CHLOROPLASTIC"/>
    <property type="match status" value="1"/>
</dbReference>
<keyword evidence="2" id="KW-0129">CBS domain</keyword>
<reference evidence="4 5" key="1">
    <citation type="submission" date="2018-12" db="EMBL/GenBank/DDBJ databases">
        <authorList>
            <person name="Yu L."/>
        </authorList>
    </citation>
    <scope>NUCLEOTIDE SEQUENCE [LARGE SCALE GENOMIC DNA]</scope>
    <source>
        <strain evidence="4 5">HAW-EB5</strain>
    </source>
</reference>
<organism evidence="4 5">
    <name type="scientific">Shewanella atlantica</name>
    <dbReference type="NCBI Taxonomy" id="271099"/>
    <lineage>
        <taxon>Bacteria</taxon>
        <taxon>Pseudomonadati</taxon>
        <taxon>Pseudomonadota</taxon>
        <taxon>Gammaproteobacteria</taxon>
        <taxon>Alteromonadales</taxon>
        <taxon>Shewanellaceae</taxon>
        <taxon>Shewanella</taxon>
    </lineage>
</organism>
<dbReference type="InterPro" id="IPR000644">
    <property type="entry name" value="CBS_dom"/>
</dbReference>
<dbReference type="EMBL" id="RXNV01000001">
    <property type="protein sequence ID" value="RTR34921.1"/>
    <property type="molecule type" value="Genomic_DNA"/>
</dbReference>
<dbReference type="SUPFAM" id="SSF54631">
    <property type="entry name" value="CBS-domain pair"/>
    <property type="match status" value="1"/>
</dbReference>
<dbReference type="SMART" id="SM00116">
    <property type="entry name" value="CBS"/>
    <property type="match status" value="2"/>
</dbReference>
<dbReference type="PROSITE" id="PS51371">
    <property type="entry name" value="CBS"/>
    <property type="match status" value="2"/>
</dbReference>
<name>A0A431WHK9_9GAMM</name>
<dbReference type="Gene3D" id="3.10.580.10">
    <property type="entry name" value="CBS-domain"/>
    <property type="match status" value="1"/>
</dbReference>
<accession>A0A431WHK9</accession>
<evidence type="ECO:0000313" key="4">
    <source>
        <dbReference type="EMBL" id="RTR34921.1"/>
    </source>
</evidence>
<dbReference type="Pfam" id="PF00571">
    <property type="entry name" value="CBS"/>
    <property type="match status" value="2"/>
</dbReference>
<dbReference type="Proteomes" id="UP000282060">
    <property type="component" value="Unassembled WGS sequence"/>
</dbReference>
<dbReference type="OrthoDB" id="9802114at2"/>
<dbReference type="InterPro" id="IPR046342">
    <property type="entry name" value="CBS_dom_sf"/>
</dbReference>
<evidence type="ECO:0000256" key="2">
    <source>
        <dbReference type="PROSITE-ProRule" id="PRU00703"/>
    </source>
</evidence>
<sequence length="139" mass="15511">MKVSDIMSTQVVCISHKASLKDAHELMQSRGVRHLPVISEFDSTLVGILTHKKMISTVMAMMHKYGGNALDRKERGQLVEDLMDTEFQKLTDDEPLTIVVEYFIENKLGCLPVVDTQGKIEGIVTSSDFVKLCASLLNK</sequence>
<feature type="domain" description="CBS" evidence="3">
    <location>
        <begin position="83"/>
        <end position="139"/>
    </location>
</feature>
<comment type="caution">
    <text evidence="4">The sequence shown here is derived from an EMBL/GenBank/DDBJ whole genome shotgun (WGS) entry which is preliminary data.</text>
</comment>
<dbReference type="PANTHER" id="PTHR48108:SF34">
    <property type="entry name" value="CBS DOMAIN-CONTAINING PROTEIN YHCV"/>
    <property type="match status" value="1"/>
</dbReference>
<evidence type="ECO:0000313" key="5">
    <source>
        <dbReference type="Proteomes" id="UP000282060"/>
    </source>
</evidence>
<protein>
    <submittedName>
        <fullName evidence="4">CBS domain-containing protein</fullName>
    </submittedName>
</protein>
<gene>
    <name evidence="4" type="ORF">EKG39_04480</name>
</gene>
<dbReference type="InterPro" id="IPR051462">
    <property type="entry name" value="CBS_domain-containing"/>
</dbReference>
<keyword evidence="1" id="KW-0677">Repeat</keyword>
<evidence type="ECO:0000259" key="3">
    <source>
        <dbReference type="PROSITE" id="PS51371"/>
    </source>
</evidence>
<dbReference type="AlphaFoldDB" id="A0A431WHK9"/>